<reference evidence="2" key="1">
    <citation type="submission" date="2016-06" db="EMBL/GenBank/DDBJ databases">
        <title>Parallel loss of symbiosis genes in relatives of nitrogen-fixing non-legume Parasponia.</title>
        <authorList>
            <person name="Van Velzen R."/>
            <person name="Holmer R."/>
            <person name="Bu F."/>
            <person name="Rutten L."/>
            <person name="Van Zeijl A."/>
            <person name="Liu W."/>
            <person name="Santuari L."/>
            <person name="Cao Q."/>
            <person name="Sharma T."/>
            <person name="Shen D."/>
            <person name="Roswanjaya Y."/>
            <person name="Wardhani T."/>
            <person name="Kalhor M.S."/>
            <person name="Jansen J."/>
            <person name="Van den Hoogen J."/>
            <person name="Gungor B."/>
            <person name="Hartog M."/>
            <person name="Hontelez J."/>
            <person name="Verver J."/>
            <person name="Yang W.-C."/>
            <person name="Schijlen E."/>
            <person name="Repin R."/>
            <person name="Schilthuizen M."/>
            <person name="Schranz E."/>
            <person name="Heidstra R."/>
            <person name="Miyata K."/>
            <person name="Fedorova E."/>
            <person name="Kohlen W."/>
            <person name="Bisseling T."/>
            <person name="Smit S."/>
            <person name="Geurts R."/>
        </authorList>
    </citation>
    <scope>NUCLEOTIDE SEQUENCE [LARGE SCALE GENOMIC DNA]</scope>
    <source>
        <strain evidence="2">cv. RG33-2</strain>
    </source>
</reference>
<evidence type="ECO:0000313" key="2">
    <source>
        <dbReference type="Proteomes" id="UP000237000"/>
    </source>
</evidence>
<evidence type="ECO:0000313" key="1">
    <source>
        <dbReference type="EMBL" id="POO02610.1"/>
    </source>
</evidence>
<dbReference type="EMBL" id="JXTC01000004">
    <property type="protein sequence ID" value="POO02610.1"/>
    <property type="molecule type" value="Genomic_DNA"/>
</dbReference>
<protein>
    <submittedName>
        <fullName evidence="1">Uncharacterized protein</fullName>
    </submittedName>
</protein>
<keyword evidence="2" id="KW-1185">Reference proteome</keyword>
<comment type="caution">
    <text evidence="1">The sequence shown here is derived from an EMBL/GenBank/DDBJ whole genome shotgun (WGS) entry which is preliminary data.</text>
</comment>
<name>A0A2P5FXV1_TREOI</name>
<accession>A0A2P5FXV1</accession>
<sequence>MLIHEICEFCIIYIMNVRFSSVLIEWTNFQCRVAKHGEVNQRLLIREWRSPRAGAWMTVRCSVQM</sequence>
<proteinExistence type="predicted"/>
<gene>
    <name evidence="1" type="ORF">TorRG33x02_015940</name>
</gene>
<organism evidence="1 2">
    <name type="scientific">Trema orientale</name>
    <name type="common">Charcoal tree</name>
    <name type="synonym">Celtis orientalis</name>
    <dbReference type="NCBI Taxonomy" id="63057"/>
    <lineage>
        <taxon>Eukaryota</taxon>
        <taxon>Viridiplantae</taxon>
        <taxon>Streptophyta</taxon>
        <taxon>Embryophyta</taxon>
        <taxon>Tracheophyta</taxon>
        <taxon>Spermatophyta</taxon>
        <taxon>Magnoliopsida</taxon>
        <taxon>eudicotyledons</taxon>
        <taxon>Gunneridae</taxon>
        <taxon>Pentapetalae</taxon>
        <taxon>rosids</taxon>
        <taxon>fabids</taxon>
        <taxon>Rosales</taxon>
        <taxon>Cannabaceae</taxon>
        <taxon>Trema</taxon>
    </lineage>
</organism>
<dbReference type="Proteomes" id="UP000237000">
    <property type="component" value="Unassembled WGS sequence"/>
</dbReference>
<feature type="non-terminal residue" evidence="1">
    <location>
        <position position="65"/>
    </location>
</feature>
<dbReference type="InParanoid" id="A0A2P5FXV1"/>
<dbReference type="AlphaFoldDB" id="A0A2P5FXV1"/>